<feature type="region of interest" description="Disordered" evidence="1">
    <location>
        <begin position="22"/>
        <end position="62"/>
    </location>
</feature>
<protein>
    <submittedName>
        <fullName evidence="2">Uncharacterized protein</fullName>
    </submittedName>
</protein>
<sequence>MASKPKIVQQESPEEIERKAKELAQKEANENSAVRRKNKFSTALGSLVETTALSAPKTKTGS</sequence>
<gene>
    <name evidence="2" type="ORF">HMP0015_0107</name>
</gene>
<evidence type="ECO:0000313" key="3">
    <source>
        <dbReference type="Proteomes" id="UP000003085"/>
    </source>
</evidence>
<comment type="caution">
    <text evidence="2">The sequence shown here is derived from an EMBL/GenBank/DDBJ whole genome shotgun (WGS) entry which is preliminary data.</text>
</comment>
<accession>D4XK65</accession>
<dbReference type="RefSeq" id="WP_004641772.1">
    <property type="nucleotide sequence ID" value="NZ_GG770436.1"/>
</dbReference>
<dbReference type="EMBL" id="ADMT01000036">
    <property type="protein sequence ID" value="EFF84408.1"/>
    <property type="molecule type" value="Genomic_DNA"/>
</dbReference>
<dbReference type="HOGENOM" id="CLU_2893599_0_0_6"/>
<feature type="compositionally biased region" description="Polar residues" evidence="1">
    <location>
        <begin position="40"/>
        <end position="62"/>
    </location>
</feature>
<evidence type="ECO:0000256" key="1">
    <source>
        <dbReference type="SAM" id="MobiDB-lite"/>
    </source>
</evidence>
<reference evidence="3" key="1">
    <citation type="submission" date="2010-03" db="EMBL/GenBank/DDBJ databases">
        <title>Complete sequence of Mobiluncus curtisii ATCC 43063.</title>
        <authorList>
            <person name="Muzny D."/>
            <person name="Qin X."/>
            <person name="Deng J."/>
            <person name="Jiang H."/>
            <person name="Liu Y."/>
            <person name="Qu J."/>
            <person name="Song X.-Z."/>
            <person name="Zhang L."/>
            <person name="Thornton R."/>
            <person name="Coyle M."/>
            <person name="Francisco L."/>
            <person name="Jackson L."/>
            <person name="Javaid M."/>
            <person name="Korchina V."/>
            <person name="Kovar C."/>
            <person name="Mata R."/>
            <person name="Mathew T."/>
            <person name="Ngo R."/>
            <person name="Nguyen L."/>
            <person name="Nguyen N."/>
            <person name="Okwuonu G."/>
            <person name="Ongeri F."/>
            <person name="Pham C."/>
            <person name="Simmons D."/>
            <person name="Wilczek-Boney K."/>
            <person name="Hale W."/>
            <person name="Jakkamsetti A."/>
            <person name="Pham P."/>
            <person name="Ruth R."/>
            <person name="San Lucas F."/>
            <person name="Warren J."/>
            <person name="Zhang J."/>
            <person name="Zhao Z."/>
            <person name="Zhou C."/>
            <person name="Zhu D."/>
            <person name="Lee S."/>
            <person name="Bess C."/>
            <person name="Blankenburg K."/>
            <person name="Forbes L."/>
            <person name="Fu Q."/>
            <person name="Gubbala S."/>
            <person name="Hirani K."/>
            <person name="Jayaseelan J.C."/>
            <person name="Lara F."/>
            <person name="Munidasa M."/>
            <person name="Palculict T."/>
            <person name="Patil S."/>
            <person name="Pu L.-L."/>
            <person name="Saada N."/>
            <person name="Tang L."/>
            <person name="Weissenberger G."/>
            <person name="Zhu Y."/>
            <person name="Hemphill L."/>
            <person name="Shang Y."/>
            <person name="Youmans B."/>
            <person name="Ayvaz T."/>
            <person name="Ross M."/>
            <person name="Santibanez J."/>
            <person name="Aqrawi P."/>
            <person name="Gross S."/>
            <person name="Joshi V."/>
            <person name="Fowler G."/>
            <person name="Nazareth L."/>
            <person name="Reid J."/>
            <person name="Worley K."/>
            <person name="Petrosino J."/>
            <person name="Highlander S."/>
            <person name="Gibbs R."/>
            <person name="Gibbs R."/>
        </authorList>
    </citation>
    <scope>NUCLEOTIDE SEQUENCE [LARGE SCALE GENOMIC DNA]</scope>
    <source>
        <strain evidence="3">ATCC 19194</strain>
    </source>
</reference>
<evidence type="ECO:0000313" key="2">
    <source>
        <dbReference type="EMBL" id="EFF84408.1"/>
    </source>
</evidence>
<dbReference type="Proteomes" id="UP000003085">
    <property type="component" value="Unassembled WGS sequence"/>
</dbReference>
<dbReference type="AlphaFoldDB" id="D4XK65"/>
<name>D4XK65_ACIHA</name>
<organism evidence="2 3">
    <name type="scientific">Acinetobacter haemolyticus ATCC 19194</name>
    <dbReference type="NCBI Taxonomy" id="707232"/>
    <lineage>
        <taxon>Bacteria</taxon>
        <taxon>Pseudomonadati</taxon>
        <taxon>Pseudomonadota</taxon>
        <taxon>Gammaproteobacteria</taxon>
        <taxon>Moraxellales</taxon>
        <taxon>Moraxellaceae</taxon>
        <taxon>Acinetobacter</taxon>
    </lineage>
</organism>
<proteinExistence type="predicted"/>